<keyword evidence="3" id="KW-1185">Reference proteome</keyword>
<feature type="region of interest" description="Disordered" evidence="1">
    <location>
        <begin position="25"/>
        <end position="50"/>
    </location>
</feature>
<organism evidence="2 3">
    <name type="scientific">Helianthus annuus</name>
    <name type="common">Common sunflower</name>
    <dbReference type="NCBI Taxonomy" id="4232"/>
    <lineage>
        <taxon>Eukaryota</taxon>
        <taxon>Viridiplantae</taxon>
        <taxon>Streptophyta</taxon>
        <taxon>Embryophyta</taxon>
        <taxon>Tracheophyta</taxon>
        <taxon>Spermatophyta</taxon>
        <taxon>Magnoliopsida</taxon>
        <taxon>eudicotyledons</taxon>
        <taxon>Gunneridae</taxon>
        <taxon>Pentapetalae</taxon>
        <taxon>asterids</taxon>
        <taxon>campanulids</taxon>
        <taxon>Asterales</taxon>
        <taxon>Asteraceae</taxon>
        <taxon>Asteroideae</taxon>
        <taxon>Heliantheae alliance</taxon>
        <taxon>Heliantheae</taxon>
        <taxon>Helianthus</taxon>
    </lineage>
</organism>
<name>A0A9K3JCG2_HELAN</name>
<sequence length="50" mass="5123">MNSPPTPDELAADITHPEVDELAVGSLSRSPPGFFGGSVAVSGGNEQKQK</sequence>
<evidence type="ECO:0000313" key="2">
    <source>
        <dbReference type="EMBL" id="KAF5813011.1"/>
    </source>
</evidence>
<proteinExistence type="predicted"/>
<evidence type="ECO:0000256" key="1">
    <source>
        <dbReference type="SAM" id="MobiDB-lite"/>
    </source>
</evidence>
<dbReference type="Proteomes" id="UP000215914">
    <property type="component" value="Unassembled WGS sequence"/>
</dbReference>
<protein>
    <submittedName>
        <fullName evidence="2">Uncharacterized protein</fullName>
    </submittedName>
</protein>
<evidence type="ECO:0000313" key="3">
    <source>
        <dbReference type="Proteomes" id="UP000215914"/>
    </source>
</evidence>
<accession>A0A9K3JCG2</accession>
<dbReference type="Gramene" id="mRNA:HanXRQr2_Chr03g0093221">
    <property type="protein sequence ID" value="CDS:HanXRQr2_Chr03g0093221.1"/>
    <property type="gene ID" value="HanXRQr2_Chr03g0093221"/>
</dbReference>
<dbReference type="EMBL" id="MNCJ02000318">
    <property type="protein sequence ID" value="KAF5813011.1"/>
    <property type="molecule type" value="Genomic_DNA"/>
</dbReference>
<gene>
    <name evidence="2" type="ORF">HanXRQr2_Chr03g0093221</name>
</gene>
<dbReference type="AlphaFoldDB" id="A0A9K3JCG2"/>
<comment type="caution">
    <text evidence="2">The sequence shown here is derived from an EMBL/GenBank/DDBJ whole genome shotgun (WGS) entry which is preliminary data.</text>
</comment>
<reference evidence="2" key="1">
    <citation type="journal article" date="2017" name="Nature">
        <title>The sunflower genome provides insights into oil metabolism, flowering and Asterid evolution.</title>
        <authorList>
            <person name="Badouin H."/>
            <person name="Gouzy J."/>
            <person name="Grassa C.J."/>
            <person name="Murat F."/>
            <person name="Staton S.E."/>
            <person name="Cottret L."/>
            <person name="Lelandais-Briere C."/>
            <person name="Owens G.L."/>
            <person name="Carrere S."/>
            <person name="Mayjonade B."/>
            <person name="Legrand L."/>
            <person name="Gill N."/>
            <person name="Kane N.C."/>
            <person name="Bowers J.E."/>
            <person name="Hubner S."/>
            <person name="Bellec A."/>
            <person name="Berard A."/>
            <person name="Berges H."/>
            <person name="Blanchet N."/>
            <person name="Boniface M.C."/>
            <person name="Brunel D."/>
            <person name="Catrice O."/>
            <person name="Chaidir N."/>
            <person name="Claudel C."/>
            <person name="Donnadieu C."/>
            <person name="Faraut T."/>
            <person name="Fievet G."/>
            <person name="Helmstetter N."/>
            <person name="King M."/>
            <person name="Knapp S.J."/>
            <person name="Lai Z."/>
            <person name="Le Paslier M.C."/>
            <person name="Lippi Y."/>
            <person name="Lorenzon L."/>
            <person name="Mandel J.R."/>
            <person name="Marage G."/>
            <person name="Marchand G."/>
            <person name="Marquand E."/>
            <person name="Bret-Mestries E."/>
            <person name="Morien E."/>
            <person name="Nambeesan S."/>
            <person name="Nguyen T."/>
            <person name="Pegot-Espagnet P."/>
            <person name="Pouilly N."/>
            <person name="Raftis F."/>
            <person name="Sallet E."/>
            <person name="Schiex T."/>
            <person name="Thomas J."/>
            <person name="Vandecasteele C."/>
            <person name="Vares D."/>
            <person name="Vear F."/>
            <person name="Vautrin S."/>
            <person name="Crespi M."/>
            <person name="Mangin B."/>
            <person name="Burke J.M."/>
            <person name="Salse J."/>
            <person name="Munos S."/>
            <person name="Vincourt P."/>
            <person name="Rieseberg L.H."/>
            <person name="Langlade N.B."/>
        </authorList>
    </citation>
    <scope>NUCLEOTIDE SEQUENCE</scope>
    <source>
        <tissue evidence="2">Leaves</tissue>
    </source>
</reference>
<reference evidence="2" key="2">
    <citation type="submission" date="2020-06" db="EMBL/GenBank/DDBJ databases">
        <title>Helianthus annuus Genome sequencing and assembly Release 2.</title>
        <authorList>
            <person name="Gouzy J."/>
            <person name="Langlade N."/>
            <person name="Munos S."/>
        </authorList>
    </citation>
    <scope>NUCLEOTIDE SEQUENCE</scope>
    <source>
        <tissue evidence="2">Leaves</tissue>
    </source>
</reference>